<dbReference type="Gene3D" id="3.30.70.270">
    <property type="match status" value="1"/>
</dbReference>
<comment type="caution">
    <text evidence="7">The sequence shown here is derived from an EMBL/GenBank/DDBJ whole genome shotgun (WGS) entry which is preliminary data.</text>
</comment>
<dbReference type="Proteomes" id="UP001338137">
    <property type="component" value="Unassembled WGS sequence"/>
</dbReference>
<dbReference type="PANTHER" id="PTHR44757:SF2">
    <property type="entry name" value="BIOFILM ARCHITECTURE MAINTENANCE PROTEIN MBAA"/>
    <property type="match status" value="1"/>
</dbReference>
<evidence type="ECO:0000259" key="4">
    <source>
        <dbReference type="PROSITE" id="PS50113"/>
    </source>
</evidence>
<dbReference type="PROSITE" id="PS50113">
    <property type="entry name" value="PAC"/>
    <property type="match status" value="1"/>
</dbReference>
<dbReference type="InterPro" id="IPR043128">
    <property type="entry name" value="Rev_trsase/Diguanyl_cyclase"/>
</dbReference>
<dbReference type="InterPro" id="IPR000014">
    <property type="entry name" value="PAS"/>
</dbReference>
<dbReference type="InterPro" id="IPR028082">
    <property type="entry name" value="Peripla_BP_I"/>
</dbReference>
<dbReference type="InterPro" id="IPR029787">
    <property type="entry name" value="Nucleotide_cyclase"/>
</dbReference>
<dbReference type="InterPro" id="IPR035919">
    <property type="entry name" value="EAL_sf"/>
</dbReference>
<dbReference type="InterPro" id="IPR035965">
    <property type="entry name" value="PAS-like_dom_sf"/>
</dbReference>
<keyword evidence="2" id="KW-0238">DNA-binding</keyword>
<dbReference type="PROSITE" id="PS50883">
    <property type="entry name" value="EAL"/>
    <property type="match status" value="1"/>
</dbReference>
<dbReference type="RefSeq" id="WP_326072771.1">
    <property type="nucleotide sequence ID" value="NZ_JARLKY010000034.1"/>
</dbReference>
<accession>A0ABU6G338</accession>
<proteinExistence type="predicted"/>
<evidence type="ECO:0000256" key="1">
    <source>
        <dbReference type="ARBA" id="ARBA00023015"/>
    </source>
</evidence>
<dbReference type="Pfam" id="PF00563">
    <property type="entry name" value="EAL"/>
    <property type="match status" value="1"/>
</dbReference>
<feature type="domain" description="GGDEF" evidence="6">
    <location>
        <begin position="614"/>
        <end position="747"/>
    </location>
</feature>
<dbReference type="Gene3D" id="3.20.20.450">
    <property type="entry name" value="EAL domain"/>
    <property type="match status" value="1"/>
</dbReference>
<gene>
    <name evidence="7" type="ORF">P4I72_15605</name>
</gene>
<evidence type="ECO:0000256" key="3">
    <source>
        <dbReference type="ARBA" id="ARBA00023163"/>
    </source>
</evidence>
<evidence type="ECO:0000256" key="2">
    <source>
        <dbReference type="ARBA" id="ARBA00023125"/>
    </source>
</evidence>
<keyword evidence="8" id="KW-1185">Reference proteome</keyword>
<keyword evidence="3" id="KW-0804">Transcription</keyword>
<dbReference type="InterPro" id="IPR013655">
    <property type="entry name" value="PAS_fold_3"/>
</dbReference>
<dbReference type="Gene3D" id="3.40.50.2300">
    <property type="match status" value="2"/>
</dbReference>
<dbReference type="CDD" id="cd01949">
    <property type="entry name" value="GGDEF"/>
    <property type="match status" value="1"/>
</dbReference>
<dbReference type="InterPro" id="IPR001610">
    <property type="entry name" value="PAC"/>
</dbReference>
<dbReference type="Pfam" id="PF13377">
    <property type="entry name" value="Peripla_BP_3"/>
    <property type="match status" value="1"/>
</dbReference>
<dbReference type="InterPro" id="IPR000160">
    <property type="entry name" value="GGDEF_dom"/>
</dbReference>
<evidence type="ECO:0000259" key="5">
    <source>
        <dbReference type="PROSITE" id="PS50883"/>
    </source>
</evidence>
<dbReference type="CDD" id="cd01948">
    <property type="entry name" value="EAL"/>
    <property type="match status" value="1"/>
</dbReference>
<dbReference type="Gene3D" id="3.30.450.20">
    <property type="entry name" value="PAS domain"/>
    <property type="match status" value="1"/>
</dbReference>
<dbReference type="Pfam" id="PF00990">
    <property type="entry name" value="GGDEF"/>
    <property type="match status" value="1"/>
</dbReference>
<evidence type="ECO:0000259" key="6">
    <source>
        <dbReference type="PROSITE" id="PS50887"/>
    </source>
</evidence>
<evidence type="ECO:0000313" key="7">
    <source>
        <dbReference type="EMBL" id="MEC0228551.1"/>
    </source>
</evidence>
<dbReference type="CDD" id="cd06267">
    <property type="entry name" value="PBP1_LacI_sugar_binding-like"/>
    <property type="match status" value="1"/>
</dbReference>
<dbReference type="NCBIfam" id="TIGR00254">
    <property type="entry name" value="GGDEF"/>
    <property type="match status" value="1"/>
</dbReference>
<name>A0ABU6G338_9BACL</name>
<dbReference type="SMART" id="SM00267">
    <property type="entry name" value="GGDEF"/>
    <property type="match status" value="1"/>
</dbReference>
<dbReference type="InterPro" id="IPR001633">
    <property type="entry name" value="EAL_dom"/>
</dbReference>
<dbReference type="SUPFAM" id="SSF141868">
    <property type="entry name" value="EAL domain-like"/>
    <property type="match status" value="1"/>
</dbReference>
<dbReference type="SUPFAM" id="SSF53822">
    <property type="entry name" value="Periplasmic binding protein-like I"/>
    <property type="match status" value="1"/>
</dbReference>
<protein>
    <submittedName>
        <fullName evidence="7">EAL domain-containing protein</fullName>
    </submittedName>
</protein>
<dbReference type="PROSITE" id="PS50887">
    <property type="entry name" value="GGDEF"/>
    <property type="match status" value="1"/>
</dbReference>
<dbReference type="SMART" id="SM00086">
    <property type="entry name" value="PAC"/>
    <property type="match status" value="1"/>
</dbReference>
<dbReference type="Pfam" id="PF08447">
    <property type="entry name" value="PAS_3"/>
    <property type="match status" value="1"/>
</dbReference>
<sequence>MTIRPDCYRIAVYTPHVDGDYFGKLLSTINEEARAYDAQVTIIQTYMNYPHDTVTAHPVFAEHMDACIIILKAVSDSFMQTISELGKPIIFIGYKEEASDFYSVVIDNRGGMKEAVVHLIDHGHTQIAFAAAMAHYDQRERYEAYREALQERGLPYHSELVLDLPSDMQNAGREAAFTLLDNGHPFTAVVTGSDSNAFGMMIGLRERGIDVPSQVAVIGFDDIEQAAYRTFELTTIKQPHSQLAKAACDLMFRMLIGKEVPEQRITTIAVSLVKRSSCGCLGETKHVNQSLEESLQTVESLRSTLIDIEFTNYELIQGLIRATSDEKVELSNLFWNSSHWGYLALWEAGDAGSERLVIDRVFSKRNEALPAIGSEYPIAAFPPIDNFPVSVSAEGGDIVLVHPVTSETQDWGFLVLVGPLHTLNHLFINNLGRHSYTILTAALERERLYRQVSSLAENLEIVSRNTNDGIWDWNLLTNKMEWNYRVYKMLGNIGVHLTPDPLSLQDLIHPDDVTNIRCKLEAHFEHGVPYQLEYRVRQSNGGYMWLHTVGEVIRDRTGQPIRMIGTFTDITKKKEDEERIIRLAYHDTLTGLPNRSYMQERLEEEMETSKAAGLMLAVLMIDLDRFKIINDTLGHHAGDRLLQHTAEMLRKSVRSKDTIARLGGDEFIVILPAIHGSAEVKRMAERIISHLSEPILIEGQEAYSSASVGACFYPEDGLTVEMLIKHADMAMYKAKENGRNQVCFYTPAFSTHLVQNFNRVNQLRKAIEREEFELHYQPQVDAISHKVTGVEALLRWKSSEFGMIAPSDFIPLAEENGLIVPISDWVLEEACRQLKKWQRQGLPSFTMSVNISAQHFQIQQFSKWVKKVLAEFGVAPSSICLEITESTAIQNMAYSCQMMQELVDCGIRFAIDDFGTGHSSLMLLRRLPLHNVKIDKSFVSDMTGNDRDAGTIVKAVIAMSHSLGLSVIAEGVETKEQLLQLKNLNCDYIQGYFIGRPMSAEQFEDFLATKQTDS</sequence>
<dbReference type="NCBIfam" id="TIGR00229">
    <property type="entry name" value="sensory_box"/>
    <property type="match status" value="1"/>
</dbReference>
<evidence type="ECO:0000313" key="8">
    <source>
        <dbReference type="Proteomes" id="UP001338137"/>
    </source>
</evidence>
<organism evidence="7 8">
    <name type="scientific">Paenibacillus alba</name>
    <dbReference type="NCBI Taxonomy" id="1197127"/>
    <lineage>
        <taxon>Bacteria</taxon>
        <taxon>Bacillati</taxon>
        <taxon>Bacillota</taxon>
        <taxon>Bacilli</taxon>
        <taxon>Bacillales</taxon>
        <taxon>Paenibacillaceae</taxon>
        <taxon>Paenibacillus</taxon>
    </lineage>
</organism>
<feature type="domain" description="PAC" evidence="4">
    <location>
        <begin position="530"/>
        <end position="582"/>
    </location>
</feature>
<dbReference type="SMART" id="SM00052">
    <property type="entry name" value="EAL"/>
    <property type="match status" value="1"/>
</dbReference>
<dbReference type="EMBL" id="JARLKY010000034">
    <property type="protein sequence ID" value="MEC0228551.1"/>
    <property type="molecule type" value="Genomic_DNA"/>
</dbReference>
<dbReference type="SUPFAM" id="SSF55785">
    <property type="entry name" value="PYP-like sensor domain (PAS domain)"/>
    <property type="match status" value="1"/>
</dbReference>
<dbReference type="InterPro" id="IPR046335">
    <property type="entry name" value="LacI/GalR-like_sensor"/>
</dbReference>
<feature type="domain" description="EAL" evidence="5">
    <location>
        <begin position="756"/>
        <end position="1011"/>
    </location>
</feature>
<dbReference type="SUPFAM" id="SSF55073">
    <property type="entry name" value="Nucleotide cyclase"/>
    <property type="match status" value="1"/>
</dbReference>
<dbReference type="PANTHER" id="PTHR44757">
    <property type="entry name" value="DIGUANYLATE CYCLASE DGCP"/>
    <property type="match status" value="1"/>
</dbReference>
<dbReference type="InterPro" id="IPR000700">
    <property type="entry name" value="PAS-assoc_C"/>
</dbReference>
<dbReference type="InterPro" id="IPR052155">
    <property type="entry name" value="Biofilm_reg_signaling"/>
</dbReference>
<dbReference type="CDD" id="cd00130">
    <property type="entry name" value="PAS"/>
    <property type="match status" value="1"/>
</dbReference>
<keyword evidence="1" id="KW-0805">Transcription regulation</keyword>
<reference evidence="7 8" key="1">
    <citation type="submission" date="2023-03" db="EMBL/GenBank/DDBJ databases">
        <title>Bacillus Genome Sequencing.</title>
        <authorList>
            <person name="Dunlap C."/>
        </authorList>
    </citation>
    <scope>NUCLEOTIDE SEQUENCE [LARGE SCALE GENOMIC DNA]</scope>
    <source>
        <strain evidence="7 8">BD-533</strain>
    </source>
</reference>